<reference evidence="9 10" key="1">
    <citation type="journal article" date="2019" name="Int. J. Syst. Evol. Microbiol.">
        <title>The Global Catalogue of Microorganisms (GCM) 10K type strain sequencing project: providing services to taxonomists for standard genome sequencing and annotation.</title>
        <authorList>
            <consortium name="The Broad Institute Genomics Platform"/>
            <consortium name="The Broad Institute Genome Sequencing Center for Infectious Disease"/>
            <person name="Wu L."/>
            <person name="Ma J."/>
        </authorList>
    </citation>
    <scope>NUCLEOTIDE SEQUENCE [LARGE SCALE GENOMIC DNA]</scope>
    <source>
        <strain evidence="9 10">JCM 12393</strain>
    </source>
</reference>
<evidence type="ECO:0000259" key="8">
    <source>
        <dbReference type="PROSITE" id="PS50928"/>
    </source>
</evidence>
<dbReference type="PANTHER" id="PTHR43163">
    <property type="entry name" value="DIPEPTIDE TRANSPORT SYSTEM PERMEASE PROTEIN DPPB-RELATED"/>
    <property type="match status" value="1"/>
</dbReference>
<dbReference type="InterPro" id="IPR045621">
    <property type="entry name" value="BPD_transp_1_N"/>
</dbReference>
<feature type="transmembrane region" description="Helical" evidence="7">
    <location>
        <begin position="169"/>
        <end position="187"/>
    </location>
</feature>
<feature type="transmembrane region" description="Helical" evidence="7">
    <location>
        <begin position="12"/>
        <end position="31"/>
    </location>
</feature>
<feature type="transmembrane region" description="Helical" evidence="7">
    <location>
        <begin position="272"/>
        <end position="291"/>
    </location>
</feature>
<dbReference type="EMBL" id="BAAAKJ010000086">
    <property type="protein sequence ID" value="GAA1389620.1"/>
    <property type="molecule type" value="Genomic_DNA"/>
</dbReference>
<feature type="domain" description="ABC transmembrane type-1" evidence="8">
    <location>
        <begin position="94"/>
        <end position="291"/>
    </location>
</feature>
<evidence type="ECO:0000256" key="1">
    <source>
        <dbReference type="ARBA" id="ARBA00004651"/>
    </source>
</evidence>
<dbReference type="Pfam" id="PF00528">
    <property type="entry name" value="BPD_transp_1"/>
    <property type="match status" value="1"/>
</dbReference>
<feature type="transmembrane region" description="Helical" evidence="7">
    <location>
        <begin position="142"/>
        <end position="163"/>
    </location>
</feature>
<sequence length="305" mass="32941">MGYYVGRRLLEVVPTLFLIVTIVFFLVYIVGDPVALMLGENATPERIAAIRDAMGLDDPLPVQYWHYIVSAVTGDFGDSYQYHEPALAIVLERLPATLMLAVGSIVLALVIAIPMGVWAAMHRGGAVDHLVSSISVVAKAVPTFWLGIMLIMLFSVNLGWLPVSGSGTWAHLALPMITLGTGTAAEITRLVRSSMVEILGQDYIRTAYGKGLRESFVVFKHGFSNAFIPVASITVLQFSALLGGALVTESVFAWPGLGQLLVKAVTQRDMPIVQAAVFVVAVMVIGLSILSDISFKLVDRRINLD</sequence>
<evidence type="ECO:0000313" key="10">
    <source>
        <dbReference type="Proteomes" id="UP001499863"/>
    </source>
</evidence>
<dbReference type="Proteomes" id="UP001499863">
    <property type="component" value="Unassembled WGS sequence"/>
</dbReference>
<keyword evidence="4 7" id="KW-0812">Transmembrane</keyword>
<dbReference type="Gene3D" id="1.10.3720.10">
    <property type="entry name" value="MetI-like"/>
    <property type="match status" value="1"/>
</dbReference>
<comment type="subcellular location">
    <subcellularLocation>
        <location evidence="1 7">Cell membrane</location>
        <topology evidence="1 7">Multi-pass membrane protein</topology>
    </subcellularLocation>
</comment>
<evidence type="ECO:0000256" key="2">
    <source>
        <dbReference type="ARBA" id="ARBA00022448"/>
    </source>
</evidence>
<comment type="similarity">
    <text evidence="7">Belongs to the binding-protein-dependent transport system permease family.</text>
</comment>
<accession>A0ABN1XVR5</accession>
<dbReference type="CDD" id="cd06261">
    <property type="entry name" value="TM_PBP2"/>
    <property type="match status" value="1"/>
</dbReference>
<evidence type="ECO:0000256" key="6">
    <source>
        <dbReference type="ARBA" id="ARBA00023136"/>
    </source>
</evidence>
<organism evidence="9 10">
    <name type="scientific">Kitasatospora putterlickiae</name>
    <dbReference type="NCBI Taxonomy" id="221725"/>
    <lineage>
        <taxon>Bacteria</taxon>
        <taxon>Bacillati</taxon>
        <taxon>Actinomycetota</taxon>
        <taxon>Actinomycetes</taxon>
        <taxon>Kitasatosporales</taxon>
        <taxon>Streptomycetaceae</taxon>
        <taxon>Kitasatospora</taxon>
    </lineage>
</organism>
<evidence type="ECO:0000256" key="7">
    <source>
        <dbReference type="RuleBase" id="RU363032"/>
    </source>
</evidence>
<feature type="transmembrane region" description="Helical" evidence="7">
    <location>
        <begin position="98"/>
        <end position="121"/>
    </location>
</feature>
<dbReference type="PROSITE" id="PS50928">
    <property type="entry name" value="ABC_TM1"/>
    <property type="match status" value="1"/>
</dbReference>
<keyword evidence="5 7" id="KW-1133">Transmembrane helix</keyword>
<dbReference type="PANTHER" id="PTHR43163:SF6">
    <property type="entry name" value="DIPEPTIDE TRANSPORT SYSTEM PERMEASE PROTEIN DPPB-RELATED"/>
    <property type="match status" value="1"/>
</dbReference>
<dbReference type="InterPro" id="IPR000515">
    <property type="entry name" value="MetI-like"/>
</dbReference>
<feature type="transmembrane region" description="Helical" evidence="7">
    <location>
        <begin position="226"/>
        <end position="252"/>
    </location>
</feature>
<proteinExistence type="inferred from homology"/>
<protein>
    <submittedName>
        <fullName evidence="9">ABC transporter permease</fullName>
    </submittedName>
</protein>
<keyword evidence="3" id="KW-1003">Cell membrane</keyword>
<keyword evidence="10" id="KW-1185">Reference proteome</keyword>
<keyword evidence="2 7" id="KW-0813">Transport</keyword>
<dbReference type="RefSeq" id="WP_344330802.1">
    <property type="nucleotide sequence ID" value="NZ_BAAAKJ010000086.1"/>
</dbReference>
<dbReference type="InterPro" id="IPR035906">
    <property type="entry name" value="MetI-like_sf"/>
</dbReference>
<evidence type="ECO:0000256" key="5">
    <source>
        <dbReference type="ARBA" id="ARBA00022989"/>
    </source>
</evidence>
<comment type="caution">
    <text evidence="9">The sequence shown here is derived from an EMBL/GenBank/DDBJ whole genome shotgun (WGS) entry which is preliminary data.</text>
</comment>
<name>A0ABN1XVR5_9ACTN</name>
<keyword evidence="6 7" id="KW-0472">Membrane</keyword>
<evidence type="ECO:0000256" key="4">
    <source>
        <dbReference type="ARBA" id="ARBA00022692"/>
    </source>
</evidence>
<evidence type="ECO:0000256" key="3">
    <source>
        <dbReference type="ARBA" id="ARBA00022475"/>
    </source>
</evidence>
<evidence type="ECO:0000313" key="9">
    <source>
        <dbReference type="EMBL" id="GAA1389620.1"/>
    </source>
</evidence>
<dbReference type="Pfam" id="PF19300">
    <property type="entry name" value="BPD_transp_1_N"/>
    <property type="match status" value="1"/>
</dbReference>
<dbReference type="SUPFAM" id="SSF161098">
    <property type="entry name" value="MetI-like"/>
    <property type="match status" value="1"/>
</dbReference>
<gene>
    <name evidence="9" type="ORF">GCM10009639_17460</name>
</gene>